<dbReference type="Proteomes" id="UP000292935">
    <property type="component" value="Unassembled WGS sequence"/>
</dbReference>
<dbReference type="PANTHER" id="PTHR33307">
    <property type="entry name" value="ALPHA-RHAMNOSIDASE (EUROFUNG)"/>
    <property type="match status" value="1"/>
</dbReference>
<dbReference type="PANTHER" id="PTHR33307:SF6">
    <property type="entry name" value="ALPHA-RHAMNOSIDASE (EUROFUNG)-RELATED"/>
    <property type="match status" value="1"/>
</dbReference>
<gene>
    <name evidence="8" type="ORF">ESP57_02050</name>
</gene>
<evidence type="ECO:0000313" key="8">
    <source>
        <dbReference type="EMBL" id="RXZ50616.1"/>
    </source>
</evidence>
<dbReference type="RefSeq" id="WP_129230406.1">
    <property type="nucleotide sequence ID" value="NZ_SDPO01000001.1"/>
</dbReference>
<dbReference type="InterPro" id="IPR035396">
    <property type="entry name" value="Bac_rhamnosid6H"/>
</dbReference>
<dbReference type="Gene3D" id="2.60.40.10">
    <property type="entry name" value="Immunoglobulins"/>
    <property type="match status" value="1"/>
</dbReference>
<proteinExistence type="predicted"/>
<accession>A0A4Q2JU20</accession>
<dbReference type="InterPro" id="IPR008928">
    <property type="entry name" value="6-hairpin_glycosidase_sf"/>
</dbReference>
<dbReference type="Pfam" id="PF05592">
    <property type="entry name" value="Bac_rhamnosid"/>
    <property type="match status" value="1"/>
</dbReference>
<dbReference type="AlphaFoldDB" id="A0A4Q2JU20"/>
<evidence type="ECO:0000256" key="1">
    <source>
        <dbReference type="ARBA" id="ARBA00001445"/>
    </source>
</evidence>
<dbReference type="InterPro" id="IPR016007">
    <property type="entry name" value="Alpha_rhamnosid"/>
</dbReference>
<dbReference type="InterPro" id="IPR013737">
    <property type="entry name" value="Bac_rhamnosid_N"/>
</dbReference>
<dbReference type="InterPro" id="IPR035398">
    <property type="entry name" value="Bac_rhamnosid_C"/>
</dbReference>
<dbReference type="PIRSF" id="PIRSF010631">
    <property type="entry name" value="A-rhamnsds"/>
    <property type="match status" value="1"/>
</dbReference>
<dbReference type="InterPro" id="IPR012341">
    <property type="entry name" value="6hp_glycosidase-like_sf"/>
</dbReference>
<dbReference type="InterPro" id="IPR008902">
    <property type="entry name" value="Rhamnosid_concanavalin"/>
</dbReference>
<evidence type="ECO:0000259" key="5">
    <source>
        <dbReference type="Pfam" id="PF08531"/>
    </source>
</evidence>
<dbReference type="Pfam" id="PF08531">
    <property type="entry name" value="Bac_rhamnosid_N"/>
    <property type="match status" value="1"/>
</dbReference>
<dbReference type="EMBL" id="SDPO01000001">
    <property type="protein sequence ID" value="RXZ50616.1"/>
    <property type="molecule type" value="Genomic_DNA"/>
</dbReference>
<sequence>MTGIEGLRLEHAAATLGIGVAAPRLSWALSGERSQRAYEVEVSFIGADESTTVVVDSTDTLYQPWPARPLRSREAAHVSVRSHLVGDEAPTAWSAPVRVEAGLLDVADWVVDWVSPSLHAPHDGARAATLLRAEFDVEGRVRRARVYATAHGVYDLEVNGAAASDEVLAPGWSSYLHRLRYRTLDLTETLAEGRNAIGAWLADGWYRGRLGFNGGLWDNYGTDVSLLLQLEIEDDRGVRVVPLHWTHAPAPIVATGLYEGERHDARLEPDGWSAPGFAADDWEAANTLPRRQFSAVLEAPTGPPVRVIESIRPVTAERRDDGRLLLDFGQNIAGKLRFTVAGTPGETVTLRHAEVLEAGELALRPLRSATSEDAYTFATAEPVTWTPRFTLHGFRYAEIIGWPADAGTDGIEALVVHSDMRRTGWFEADHPLLDRFHENVVWSMRDNFVDLPTDCPQRDERLGWSGDIQVFAPTASYLFDATGVLENWLRDLAAEQQVTGSVLNFHPWIDCGFPVDPAAAWGDAAVIVPWTLYRRTGDLELLRTHFDSMRAWVEQVFALTHETGHWNEGFQLGDWLDPAAPPERPGDSRTDASLVATAYHARTARLVLAAAELLGDTAAVARYAHIADLAATAFRTNYVAPSGRVVSDTVTALSVAIAFELLEGDQYREAGERLAVLVAEGDHLIATGFVGTPIVCDALTSTGHLDDAYHLLLRTEAPSWLYAVTMGATTVWERWDSMLPDGRINPGEMTSFNHYALGAVADFLHRIVGGLEELEPGYRRVRIAPRPGGGLGRASVRHDSPFGTISCEWVRAGGRMTVELRIPVGVTAEVVVPDGTDHVETVGAGAHRFEFAHRTPDEDAARPRRWNIHNPEERAQMMLEGSR</sequence>
<dbReference type="Gene3D" id="1.50.10.10">
    <property type="match status" value="1"/>
</dbReference>
<dbReference type="Pfam" id="PF17389">
    <property type="entry name" value="Bac_rhamnosid6H"/>
    <property type="match status" value="1"/>
</dbReference>
<comment type="catalytic activity">
    <reaction evidence="1">
        <text>Hydrolysis of terminal non-reducing alpha-L-rhamnose residues in alpha-L-rhamnosides.</text>
        <dbReference type="EC" id="3.2.1.40"/>
    </reaction>
</comment>
<name>A0A4Q2JU20_9MICO</name>
<evidence type="ECO:0000259" key="6">
    <source>
        <dbReference type="Pfam" id="PF17389"/>
    </source>
</evidence>
<dbReference type="InterPro" id="IPR013783">
    <property type="entry name" value="Ig-like_fold"/>
</dbReference>
<dbReference type="EC" id="3.2.1.40" evidence="2"/>
<evidence type="ECO:0000256" key="3">
    <source>
        <dbReference type="ARBA" id="ARBA00022801"/>
    </source>
</evidence>
<feature type="domain" description="Bacterial alpha-L-rhamnosidase N-terminal" evidence="5">
    <location>
        <begin position="140"/>
        <end position="309"/>
    </location>
</feature>
<evidence type="ECO:0000259" key="4">
    <source>
        <dbReference type="Pfam" id="PF05592"/>
    </source>
</evidence>
<dbReference type="Gene3D" id="2.60.420.10">
    <property type="entry name" value="Maltose phosphorylase, domain 3"/>
    <property type="match status" value="1"/>
</dbReference>
<dbReference type="SUPFAM" id="SSF48208">
    <property type="entry name" value="Six-hairpin glycosidases"/>
    <property type="match status" value="1"/>
</dbReference>
<organism evidence="8 9">
    <name type="scientific">Agromyces fucosus</name>
    <dbReference type="NCBI Taxonomy" id="41985"/>
    <lineage>
        <taxon>Bacteria</taxon>
        <taxon>Bacillati</taxon>
        <taxon>Actinomycetota</taxon>
        <taxon>Actinomycetes</taxon>
        <taxon>Micrococcales</taxon>
        <taxon>Microbacteriaceae</taxon>
        <taxon>Agromyces</taxon>
    </lineage>
</organism>
<evidence type="ECO:0000313" key="9">
    <source>
        <dbReference type="Proteomes" id="UP000292935"/>
    </source>
</evidence>
<reference evidence="8 9" key="1">
    <citation type="submission" date="2019-01" db="EMBL/GenBank/DDBJ databases">
        <authorList>
            <person name="Li J."/>
        </authorList>
    </citation>
    <scope>NUCLEOTIDE SEQUENCE [LARGE SCALE GENOMIC DNA]</scope>
    <source>
        <strain evidence="8 9">CCUG 35506</strain>
    </source>
</reference>
<keyword evidence="9" id="KW-1185">Reference proteome</keyword>
<evidence type="ECO:0000256" key="2">
    <source>
        <dbReference type="ARBA" id="ARBA00012652"/>
    </source>
</evidence>
<feature type="domain" description="Alpha-L-rhamnosidase six-hairpin glycosidase" evidence="6">
    <location>
        <begin position="421"/>
        <end position="768"/>
    </location>
</feature>
<protein>
    <recommendedName>
        <fullName evidence="2">alpha-L-rhamnosidase</fullName>
        <ecNumber evidence="2">3.2.1.40</ecNumber>
    </recommendedName>
</protein>
<dbReference type="Gene3D" id="2.60.120.260">
    <property type="entry name" value="Galactose-binding domain-like"/>
    <property type="match status" value="2"/>
</dbReference>
<dbReference type="OrthoDB" id="9761045at2"/>
<feature type="domain" description="Alpha-L-rhamnosidase C-terminal" evidence="7">
    <location>
        <begin position="770"/>
        <end position="841"/>
    </location>
</feature>
<feature type="domain" description="Alpha-L-rhamnosidase concanavalin-like" evidence="4">
    <location>
        <begin position="318"/>
        <end position="417"/>
    </location>
</feature>
<dbReference type="Pfam" id="PF17390">
    <property type="entry name" value="Bac_rhamnosid_C"/>
    <property type="match status" value="1"/>
</dbReference>
<dbReference type="GO" id="GO:0005975">
    <property type="term" value="P:carbohydrate metabolic process"/>
    <property type="evidence" value="ECO:0007669"/>
    <property type="project" value="InterPro"/>
</dbReference>
<dbReference type="Pfam" id="PF25788">
    <property type="entry name" value="Ig_Rha78A_N"/>
    <property type="match status" value="1"/>
</dbReference>
<dbReference type="GO" id="GO:0030596">
    <property type="term" value="F:alpha-L-rhamnosidase activity"/>
    <property type="evidence" value="ECO:0007669"/>
    <property type="project" value="UniProtKB-EC"/>
</dbReference>
<evidence type="ECO:0000259" key="7">
    <source>
        <dbReference type="Pfam" id="PF17390"/>
    </source>
</evidence>
<keyword evidence="3" id="KW-0378">Hydrolase</keyword>
<comment type="caution">
    <text evidence="8">The sequence shown here is derived from an EMBL/GenBank/DDBJ whole genome shotgun (WGS) entry which is preliminary data.</text>
</comment>